<keyword evidence="5" id="KW-1185">Reference proteome</keyword>
<evidence type="ECO:0000256" key="3">
    <source>
        <dbReference type="RuleBase" id="RU000363"/>
    </source>
</evidence>
<evidence type="ECO:0000256" key="1">
    <source>
        <dbReference type="ARBA" id="ARBA00006484"/>
    </source>
</evidence>
<gene>
    <name evidence="4" type="ORF">PM10SUCC1_26810</name>
</gene>
<dbReference type="AlphaFoldDB" id="A0A9W6LP31"/>
<name>A0A9W6LP31_9FUSO</name>
<dbReference type="FunFam" id="3.40.50.720:FF:000047">
    <property type="entry name" value="NADP-dependent L-serine/L-allo-threonine dehydrogenase"/>
    <property type="match status" value="1"/>
</dbReference>
<dbReference type="Pfam" id="PF00106">
    <property type="entry name" value="adh_short"/>
    <property type="match status" value="1"/>
</dbReference>
<organism evidence="4 5">
    <name type="scientific">Propionigenium maris DSM 9537</name>
    <dbReference type="NCBI Taxonomy" id="1123000"/>
    <lineage>
        <taxon>Bacteria</taxon>
        <taxon>Fusobacteriati</taxon>
        <taxon>Fusobacteriota</taxon>
        <taxon>Fusobacteriia</taxon>
        <taxon>Fusobacteriales</taxon>
        <taxon>Fusobacteriaceae</taxon>
        <taxon>Propionigenium</taxon>
    </lineage>
</organism>
<dbReference type="InterPro" id="IPR002347">
    <property type="entry name" value="SDR_fam"/>
</dbReference>
<dbReference type="EMBL" id="BSDY01000014">
    <property type="protein sequence ID" value="GLI57167.1"/>
    <property type="molecule type" value="Genomic_DNA"/>
</dbReference>
<dbReference type="PRINTS" id="PR00080">
    <property type="entry name" value="SDRFAMILY"/>
</dbReference>
<dbReference type="Proteomes" id="UP001144471">
    <property type="component" value="Unassembled WGS sequence"/>
</dbReference>
<dbReference type="Gene3D" id="3.40.50.720">
    <property type="entry name" value="NAD(P)-binding Rossmann-like Domain"/>
    <property type="match status" value="1"/>
</dbReference>
<accession>A0A9W6LP31</accession>
<dbReference type="InterPro" id="IPR020904">
    <property type="entry name" value="Sc_DH/Rdtase_CS"/>
</dbReference>
<dbReference type="PANTHER" id="PTHR42901:SF1">
    <property type="entry name" value="ALCOHOL DEHYDROGENASE"/>
    <property type="match status" value="1"/>
</dbReference>
<proteinExistence type="inferred from homology"/>
<dbReference type="PROSITE" id="PS00061">
    <property type="entry name" value="ADH_SHORT"/>
    <property type="match status" value="1"/>
</dbReference>
<evidence type="ECO:0000313" key="4">
    <source>
        <dbReference type="EMBL" id="GLI57167.1"/>
    </source>
</evidence>
<keyword evidence="2" id="KW-0560">Oxidoreductase</keyword>
<evidence type="ECO:0000313" key="5">
    <source>
        <dbReference type="Proteomes" id="UP001144471"/>
    </source>
</evidence>
<dbReference type="SUPFAM" id="SSF51735">
    <property type="entry name" value="NAD(P)-binding Rossmann-fold domains"/>
    <property type="match status" value="1"/>
</dbReference>
<reference evidence="4" key="1">
    <citation type="submission" date="2022-12" db="EMBL/GenBank/DDBJ databases">
        <title>Reference genome sequencing for broad-spectrum identification of bacterial and archaeal isolates by mass spectrometry.</title>
        <authorList>
            <person name="Sekiguchi Y."/>
            <person name="Tourlousse D.M."/>
        </authorList>
    </citation>
    <scope>NUCLEOTIDE SEQUENCE</scope>
    <source>
        <strain evidence="4">10succ1</strain>
    </source>
</reference>
<dbReference type="PRINTS" id="PR00081">
    <property type="entry name" value="GDHRDH"/>
</dbReference>
<comment type="similarity">
    <text evidence="1 3">Belongs to the short-chain dehydrogenases/reductases (SDR) family.</text>
</comment>
<dbReference type="RefSeq" id="WP_281836646.1">
    <property type="nucleotide sequence ID" value="NZ_BSDY01000014.1"/>
</dbReference>
<sequence>MNRLKGKLAFITGASSGIGRAIAERYAEQGANLIITSRREEKLLEVKGDLENKYGVEVNILLQDVSNPEDVRTGIDSLPENLKKIDILVNNAGLAVGMTKIHESDPASFDRVMDTNVKGLLYVSRAVIPLMLENNIPGHIVNIGSTAGNAAYAGGGVYCASKSAVKTLTDGMRIDLIDTPLRVTNIQPGMVETNFSVIRLGNKEKADSVYKGIEALTADDVADTVIYATNLPQNVQISEITLMPNHQATGTNIYKEVK</sequence>
<dbReference type="InterPro" id="IPR036291">
    <property type="entry name" value="NAD(P)-bd_dom_sf"/>
</dbReference>
<evidence type="ECO:0000256" key="2">
    <source>
        <dbReference type="ARBA" id="ARBA00023002"/>
    </source>
</evidence>
<dbReference type="PANTHER" id="PTHR42901">
    <property type="entry name" value="ALCOHOL DEHYDROGENASE"/>
    <property type="match status" value="1"/>
</dbReference>
<protein>
    <submittedName>
        <fullName evidence="4">L-allo-threonine dehydrogenase</fullName>
    </submittedName>
</protein>
<dbReference type="GO" id="GO:0016616">
    <property type="term" value="F:oxidoreductase activity, acting on the CH-OH group of donors, NAD or NADP as acceptor"/>
    <property type="evidence" value="ECO:0007669"/>
    <property type="project" value="UniProtKB-ARBA"/>
</dbReference>
<comment type="caution">
    <text evidence="4">The sequence shown here is derived from an EMBL/GenBank/DDBJ whole genome shotgun (WGS) entry which is preliminary data.</text>
</comment>